<keyword evidence="1" id="KW-0812">Transmembrane</keyword>
<organism evidence="2 3">
    <name type="scientific">Mollisia scopiformis</name>
    <name type="common">Conifer needle endophyte fungus</name>
    <name type="synonym">Phialocephala scopiformis</name>
    <dbReference type="NCBI Taxonomy" id="149040"/>
    <lineage>
        <taxon>Eukaryota</taxon>
        <taxon>Fungi</taxon>
        <taxon>Dikarya</taxon>
        <taxon>Ascomycota</taxon>
        <taxon>Pezizomycotina</taxon>
        <taxon>Leotiomycetes</taxon>
        <taxon>Helotiales</taxon>
        <taxon>Mollisiaceae</taxon>
        <taxon>Mollisia</taxon>
    </lineage>
</organism>
<evidence type="ECO:0000313" key="2">
    <source>
        <dbReference type="EMBL" id="KUJ11066.1"/>
    </source>
</evidence>
<proteinExistence type="predicted"/>
<keyword evidence="1" id="KW-1133">Transmembrane helix</keyword>
<keyword evidence="1" id="KW-0472">Membrane</keyword>
<reference evidence="2 3" key="1">
    <citation type="submission" date="2015-10" db="EMBL/GenBank/DDBJ databases">
        <title>Full genome of DAOMC 229536 Phialocephala scopiformis, a fungal endophyte of spruce producing the potent anti-insectan compound rugulosin.</title>
        <authorList>
            <consortium name="DOE Joint Genome Institute"/>
            <person name="Walker A.K."/>
            <person name="Frasz S.L."/>
            <person name="Seifert K.A."/>
            <person name="Miller J.D."/>
            <person name="Mondo S.J."/>
            <person name="Labutti K."/>
            <person name="Lipzen A."/>
            <person name="Dockter R."/>
            <person name="Kennedy M."/>
            <person name="Grigoriev I.V."/>
            <person name="Spatafora J.W."/>
        </authorList>
    </citation>
    <scope>NUCLEOTIDE SEQUENCE [LARGE SCALE GENOMIC DNA]</scope>
    <source>
        <strain evidence="2 3">CBS 120377</strain>
    </source>
</reference>
<sequence>MTSNAGAQVAKSVTSAMIVSLDQVILLFIYRSSWYKMQHDDGSIWRNFMTDRTQILARGY</sequence>
<dbReference type="EMBL" id="KQ947427">
    <property type="protein sequence ID" value="KUJ11066.1"/>
    <property type="molecule type" value="Genomic_DNA"/>
</dbReference>
<accession>A0A194WSY8</accession>
<dbReference type="AlphaFoldDB" id="A0A194WSY8"/>
<gene>
    <name evidence="2" type="ORF">LY89DRAFT_236247</name>
</gene>
<dbReference type="KEGG" id="psco:LY89DRAFT_236247"/>
<dbReference type="GeneID" id="28815787"/>
<protein>
    <submittedName>
        <fullName evidence="2">Uncharacterized protein</fullName>
    </submittedName>
</protein>
<name>A0A194WSY8_MOLSC</name>
<dbReference type="Proteomes" id="UP000070700">
    <property type="component" value="Unassembled WGS sequence"/>
</dbReference>
<evidence type="ECO:0000256" key="1">
    <source>
        <dbReference type="SAM" id="Phobius"/>
    </source>
</evidence>
<feature type="transmembrane region" description="Helical" evidence="1">
    <location>
        <begin position="12"/>
        <end position="30"/>
    </location>
</feature>
<dbReference type="RefSeq" id="XP_018065421.1">
    <property type="nucleotide sequence ID" value="XM_018206061.1"/>
</dbReference>
<evidence type="ECO:0000313" key="3">
    <source>
        <dbReference type="Proteomes" id="UP000070700"/>
    </source>
</evidence>
<dbReference type="InParanoid" id="A0A194WSY8"/>
<keyword evidence="3" id="KW-1185">Reference proteome</keyword>